<dbReference type="PANTHER" id="PTHR32026">
    <property type="entry name" value="METHYLTRANSFERASE-LIKE PROTEIN 24"/>
    <property type="match status" value="1"/>
</dbReference>
<protein>
    <recommendedName>
        <fullName evidence="1">Methyltransferase domain-containing protein</fullName>
    </recommendedName>
</protein>
<dbReference type="InterPro" id="IPR025714">
    <property type="entry name" value="Methyltranfer_dom"/>
</dbReference>
<sequence>MKQQLLSGSVSWKTVIFWTLVTNLWTALFCRMHRALEESTDLTTTVIPEYSLAYDQSFGFFDDIPNEKWQRLYQNRARQARHYRVLEDPLQGIKFPAQWNFFNGDPYFVCPHKRKIGGLGGGPKWTCDAERLVRIARERPDASCLVYSIGSRGNYLWELGLIELWGGPLCEIHVFDFGDFQRNDTEGWNIHYHQWGLGSSYSSKYRKRAIARGQTFLSFQEIRRRLGHEERTIDLFKIDCEGCEWHNYKDWVSADIRQIMIETHDLPLPHTEKDTPFGIFPAMKVTDFFDALKDNGFALFSKEVNSQRGFGRSVEWSFLKLRRDFFA</sequence>
<evidence type="ECO:0000313" key="2">
    <source>
        <dbReference type="EMBL" id="GAX27638.1"/>
    </source>
</evidence>
<organism evidence="2 3">
    <name type="scientific">Fistulifera solaris</name>
    <name type="common">Oleaginous diatom</name>
    <dbReference type="NCBI Taxonomy" id="1519565"/>
    <lineage>
        <taxon>Eukaryota</taxon>
        <taxon>Sar</taxon>
        <taxon>Stramenopiles</taxon>
        <taxon>Ochrophyta</taxon>
        <taxon>Bacillariophyta</taxon>
        <taxon>Bacillariophyceae</taxon>
        <taxon>Bacillariophycidae</taxon>
        <taxon>Naviculales</taxon>
        <taxon>Naviculaceae</taxon>
        <taxon>Fistulifera</taxon>
    </lineage>
</organism>
<dbReference type="PANTHER" id="PTHR32026:SF27">
    <property type="entry name" value="METHYLTRANSFERASE FKBM DOMAIN-CONTAINING PROTEIN-RELATED"/>
    <property type="match status" value="1"/>
</dbReference>
<evidence type="ECO:0000313" key="3">
    <source>
        <dbReference type="Proteomes" id="UP000198406"/>
    </source>
</evidence>
<dbReference type="Proteomes" id="UP000198406">
    <property type="component" value="Unassembled WGS sequence"/>
</dbReference>
<dbReference type="Pfam" id="PF13383">
    <property type="entry name" value="Methyltransf_22"/>
    <property type="match status" value="1"/>
</dbReference>
<dbReference type="OrthoDB" id="38425at2759"/>
<dbReference type="InterPro" id="IPR026913">
    <property type="entry name" value="METTL24"/>
</dbReference>
<comment type="caution">
    <text evidence="2">The sequence shown here is derived from an EMBL/GenBank/DDBJ whole genome shotgun (WGS) entry which is preliminary data.</text>
</comment>
<dbReference type="InParanoid" id="A0A1Z5KNX8"/>
<proteinExistence type="predicted"/>
<evidence type="ECO:0000259" key="1">
    <source>
        <dbReference type="Pfam" id="PF13383"/>
    </source>
</evidence>
<dbReference type="AlphaFoldDB" id="A0A1Z5KNX8"/>
<name>A0A1Z5KNX8_FISSO</name>
<dbReference type="EMBL" id="BDSP01000259">
    <property type="protein sequence ID" value="GAX27638.1"/>
    <property type="molecule type" value="Genomic_DNA"/>
</dbReference>
<feature type="domain" description="Methyltransferase" evidence="1">
    <location>
        <begin position="52"/>
        <end position="320"/>
    </location>
</feature>
<keyword evidence="3" id="KW-1185">Reference proteome</keyword>
<gene>
    <name evidence="2" type="ORF">FisN_13Hh271</name>
</gene>
<accession>A0A1Z5KNX8</accession>
<reference evidence="2 3" key="1">
    <citation type="journal article" date="2015" name="Plant Cell">
        <title>Oil accumulation by the oleaginous diatom Fistulifera solaris as revealed by the genome and transcriptome.</title>
        <authorList>
            <person name="Tanaka T."/>
            <person name="Maeda Y."/>
            <person name="Veluchamy A."/>
            <person name="Tanaka M."/>
            <person name="Abida H."/>
            <person name="Marechal E."/>
            <person name="Bowler C."/>
            <person name="Muto M."/>
            <person name="Sunaga Y."/>
            <person name="Tanaka M."/>
            <person name="Yoshino T."/>
            <person name="Taniguchi T."/>
            <person name="Fukuda Y."/>
            <person name="Nemoto M."/>
            <person name="Matsumoto M."/>
            <person name="Wong P.S."/>
            <person name="Aburatani S."/>
            <person name="Fujibuchi W."/>
        </authorList>
    </citation>
    <scope>NUCLEOTIDE SEQUENCE [LARGE SCALE GENOMIC DNA]</scope>
    <source>
        <strain evidence="2 3">JPCC DA0580</strain>
    </source>
</reference>